<name>U5D2H6_AMBTC</name>
<reference evidence="3" key="1">
    <citation type="journal article" date="2013" name="Science">
        <title>The Amborella genome and the evolution of flowering plants.</title>
        <authorList>
            <consortium name="Amborella Genome Project"/>
        </authorList>
    </citation>
    <scope>NUCLEOTIDE SEQUENCE [LARGE SCALE GENOMIC DNA]</scope>
</reference>
<keyword evidence="3" id="KW-1185">Reference proteome</keyword>
<proteinExistence type="predicted"/>
<feature type="transmembrane region" description="Helical" evidence="1">
    <location>
        <begin position="12"/>
        <end position="34"/>
    </location>
</feature>
<dbReference type="EMBL" id="KI392446">
    <property type="protein sequence ID" value="ERN16455.1"/>
    <property type="molecule type" value="Genomic_DNA"/>
</dbReference>
<dbReference type="AlphaFoldDB" id="U5D2H6"/>
<evidence type="ECO:0000313" key="2">
    <source>
        <dbReference type="EMBL" id="ERN16455.1"/>
    </source>
</evidence>
<dbReference type="Proteomes" id="UP000017836">
    <property type="component" value="Unassembled WGS sequence"/>
</dbReference>
<dbReference type="Gramene" id="ERN16455">
    <property type="protein sequence ID" value="ERN16455"/>
    <property type="gene ID" value="AMTR_s00052p00200930"/>
</dbReference>
<protein>
    <submittedName>
        <fullName evidence="2">Uncharacterized protein</fullName>
    </submittedName>
</protein>
<dbReference type="HOGENOM" id="CLU_1867884_0_0_1"/>
<gene>
    <name evidence="2" type="ORF">AMTR_s00052p00200930</name>
</gene>
<accession>U5D2H6</accession>
<keyword evidence="1" id="KW-0472">Membrane</keyword>
<evidence type="ECO:0000313" key="3">
    <source>
        <dbReference type="Proteomes" id="UP000017836"/>
    </source>
</evidence>
<evidence type="ECO:0000256" key="1">
    <source>
        <dbReference type="SAM" id="Phobius"/>
    </source>
</evidence>
<keyword evidence="1" id="KW-0812">Transmembrane</keyword>
<organism evidence="2 3">
    <name type="scientific">Amborella trichopoda</name>
    <dbReference type="NCBI Taxonomy" id="13333"/>
    <lineage>
        <taxon>Eukaryota</taxon>
        <taxon>Viridiplantae</taxon>
        <taxon>Streptophyta</taxon>
        <taxon>Embryophyta</taxon>
        <taxon>Tracheophyta</taxon>
        <taxon>Spermatophyta</taxon>
        <taxon>Magnoliopsida</taxon>
        <taxon>Amborellales</taxon>
        <taxon>Amborellaceae</taxon>
        <taxon>Amborella</taxon>
    </lineage>
</organism>
<sequence>MGREVWTNLDMWMAWEICLLLSGAGLWFPIMAVWATRMQATDGGGIPLMLNIGTWIIHGKPIVATDATRGSEDYYPASWQELAKPHSLSGDEDGMKLLSLKRRTRSFFDNLEVIFGKGVDPSREEGLAQAPLARIEG</sequence>
<keyword evidence="1" id="KW-1133">Transmembrane helix</keyword>